<name>A0A8S9SS97_BRACR</name>
<protein>
    <submittedName>
        <fullName evidence="2">Uncharacterized protein</fullName>
    </submittedName>
</protein>
<evidence type="ECO:0000313" key="3">
    <source>
        <dbReference type="Proteomes" id="UP000712600"/>
    </source>
</evidence>
<comment type="caution">
    <text evidence="2">The sequence shown here is derived from an EMBL/GenBank/DDBJ whole genome shotgun (WGS) entry which is preliminary data.</text>
</comment>
<dbReference type="Proteomes" id="UP000712600">
    <property type="component" value="Unassembled WGS sequence"/>
</dbReference>
<dbReference type="EMBL" id="QGKX02000004">
    <property type="protein sequence ID" value="KAF3602944.1"/>
    <property type="molecule type" value="Genomic_DNA"/>
</dbReference>
<accession>A0A8S9SS97</accession>
<evidence type="ECO:0000256" key="1">
    <source>
        <dbReference type="SAM" id="MobiDB-lite"/>
    </source>
</evidence>
<sequence>MLETTLRPHGNASHQTKARKGSLRSDQTGVALGRYVATELEQELCRYVATELEPKLGRYVASVRPLGRYVATELEQVRSLRSDRGLPKCRYDISPCILVYPLMLSPEDRSESISRSPPF</sequence>
<evidence type="ECO:0000313" key="2">
    <source>
        <dbReference type="EMBL" id="KAF3602944.1"/>
    </source>
</evidence>
<organism evidence="2 3">
    <name type="scientific">Brassica cretica</name>
    <name type="common">Mustard</name>
    <dbReference type="NCBI Taxonomy" id="69181"/>
    <lineage>
        <taxon>Eukaryota</taxon>
        <taxon>Viridiplantae</taxon>
        <taxon>Streptophyta</taxon>
        <taxon>Embryophyta</taxon>
        <taxon>Tracheophyta</taxon>
        <taxon>Spermatophyta</taxon>
        <taxon>Magnoliopsida</taxon>
        <taxon>eudicotyledons</taxon>
        <taxon>Gunneridae</taxon>
        <taxon>Pentapetalae</taxon>
        <taxon>rosids</taxon>
        <taxon>malvids</taxon>
        <taxon>Brassicales</taxon>
        <taxon>Brassicaceae</taxon>
        <taxon>Brassiceae</taxon>
        <taxon>Brassica</taxon>
    </lineage>
</organism>
<reference evidence="2" key="1">
    <citation type="submission" date="2019-12" db="EMBL/GenBank/DDBJ databases">
        <title>Genome sequencing and annotation of Brassica cretica.</title>
        <authorList>
            <person name="Studholme D.J."/>
            <person name="Sarris P."/>
        </authorList>
    </citation>
    <scope>NUCLEOTIDE SEQUENCE</scope>
    <source>
        <strain evidence="2">PFS-109/04</strain>
        <tissue evidence="2">Leaf</tissue>
    </source>
</reference>
<gene>
    <name evidence="2" type="ORF">F2Q69_00036977</name>
</gene>
<proteinExistence type="predicted"/>
<feature type="region of interest" description="Disordered" evidence="1">
    <location>
        <begin position="1"/>
        <end position="25"/>
    </location>
</feature>
<dbReference type="AlphaFoldDB" id="A0A8S9SS97"/>